<keyword evidence="1" id="KW-1133">Transmembrane helix</keyword>
<evidence type="ECO:0000313" key="3">
    <source>
        <dbReference type="Proteomes" id="UP001439008"/>
    </source>
</evidence>
<proteinExistence type="predicted"/>
<dbReference type="InterPro" id="IPR029675">
    <property type="entry name" value="PGAP4"/>
</dbReference>
<dbReference type="Proteomes" id="UP001439008">
    <property type="component" value="Unassembled WGS sequence"/>
</dbReference>
<feature type="transmembrane region" description="Helical" evidence="1">
    <location>
        <begin position="62"/>
        <end position="85"/>
    </location>
</feature>
<evidence type="ECO:0000313" key="2">
    <source>
        <dbReference type="EMBL" id="MES1919439.1"/>
    </source>
</evidence>
<dbReference type="PANTHER" id="PTHR31410:SF1">
    <property type="entry name" value="POST-GPI ATTACHMENT TO PROTEINS FACTOR 4"/>
    <property type="match status" value="1"/>
</dbReference>
<organism evidence="2 3">
    <name type="scientific">Bonamia ostreae</name>
    <dbReference type="NCBI Taxonomy" id="126728"/>
    <lineage>
        <taxon>Eukaryota</taxon>
        <taxon>Sar</taxon>
        <taxon>Rhizaria</taxon>
        <taxon>Endomyxa</taxon>
        <taxon>Ascetosporea</taxon>
        <taxon>Haplosporida</taxon>
        <taxon>Bonamia</taxon>
    </lineage>
</organism>
<keyword evidence="1" id="KW-0812">Transmembrane</keyword>
<protein>
    <submittedName>
        <fullName evidence="2">Uncharacterized protein</fullName>
    </submittedName>
</protein>
<evidence type="ECO:0000256" key="1">
    <source>
        <dbReference type="SAM" id="Phobius"/>
    </source>
</evidence>
<reference evidence="2 3" key="1">
    <citation type="journal article" date="2024" name="BMC Biol.">
        <title>Comparative genomics of Ascetosporea gives new insight into the evolutionary basis for animal parasitism in Rhizaria.</title>
        <authorList>
            <person name="Hiltunen Thoren M."/>
            <person name="Onut-Brannstrom I."/>
            <person name="Alfjorden A."/>
            <person name="Peckova H."/>
            <person name="Swords F."/>
            <person name="Hooper C."/>
            <person name="Holzer A.S."/>
            <person name="Bass D."/>
            <person name="Burki F."/>
        </authorList>
    </citation>
    <scope>NUCLEOTIDE SEQUENCE [LARGE SCALE GENOMIC DNA]</scope>
    <source>
        <strain evidence="2">20-A016</strain>
    </source>
</reference>
<comment type="caution">
    <text evidence="2">The sequence shown here is derived from an EMBL/GenBank/DDBJ whole genome shotgun (WGS) entry which is preliminary data.</text>
</comment>
<gene>
    <name evidence="2" type="ORF">MHBO_001273</name>
</gene>
<name>A0ABV2AJ01_9EUKA</name>
<keyword evidence="3" id="KW-1185">Reference proteome</keyword>
<feature type="transmembrane region" description="Helical" evidence="1">
    <location>
        <begin position="97"/>
        <end position="116"/>
    </location>
</feature>
<dbReference type="EMBL" id="JBDODL010000290">
    <property type="protein sequence ID" value="MES1919439.1"/>
    <property type="molecule type" value="Genomic_DNA"/>
</dbReference>
<dbReference type="PANTHER" id="PTHR31410">
    <property type="entry name" value="TRANSMEMBRANE PROTEIN 246"/>
    <property type="match status" value="1"/>
</dbReference>
<keyword evidence="1" id="KW-0472">Membrane</keyword>
<sequence length="230" mass="26554">MKICSETKSSHSLVLQDDILVARNLFLFLSRHFHPFSKDCDDWLWIKLFNSEQFFGYSINEIFNIASFCVLLSSVSVFAMYMVTFGSSSSFFSRKSILLQFSLFAIFLTMIFASNAHRRLSKFEQFYATGAGVYKFESHLTAVANLYQTEKMASISRYIVNMAIVSDRNVPVDRAIKWYGSKRNLKEYVFFPSVVQHIGMVSSNPRNRYNGSSNYIRSRSYDLVFGNGLY</sequence>
<accession>A0ABV2AJ01</accession>